<feature type="transmembrane region" description="Helical" evidence="1">
    <location>
        <begin position="202"/>
        <end position="221"/>
    </location>
</feature>
<accession>A0A0D2FZ27</accession>
<keyword evidence="1" id="KW-1133">Transmembrane helix</keyword>
<gene>
    <name evidence="2" type="ORF">PV04_03884</name>
</gene>
<sequence length="563" mass="64038">MGINVNGRNWGSLVNWDDLGKFYASFIVAWTVLLYSGVAFLVINRRLAFIKIRNQPLAIAAVSFLHVYLVKIFLAYTTNGHFLCSAEFWIMSIYLPFGIALFQANLAQLRSISDQQKDLAFRKHESSDGYSTLSPRRRHWLRWSSLSGIQRSYVYIGAGMTVQLIITATLYATTPTLQGDWSSYGDVSHAKGQALCRKSLEWIPSAFWQLAWSWLYGPYLLFKVRHIHDVHYWRLQVIYSVVSGLPGAPLWLAALYSTAFKPVNRWWVPPMWLAPGIVVMQFITIFFPVYEIFKSRVQMRQTLAILESWEDRRGIMQKSSHAHSSRASSDQPSTTSSQQRELYSMASLEKALAVNPTPLLKFAATRDFTAENVLFLIQVRHWKEAYTSALRTSNPVSESAKSQLFNSAVDIYISRVNDKTTEFPINVESKVRQNLDRIFGPAVPTGRLVSDEDMNDHEAENWVKSPTTTSTFHMGNRAHSDDSTYTLTATQVLTSFPVEKNEPLFPPHPGVAPLGESRAKMRPGFDEHIFDAAQNSIKYLVLTNTWQKFVKEHQQTIDICIAG</sequence>
<dbReference type="HOGENOM" id="CLU_022448_0_0_1"/>
<dbReference type="InterPro" id="IPR044926">
    <property type="entry name" value="RGS_subdomain_2"/>
</dbReference>
<evidence type="ECO:0008006" key="4">
    <source>
        <dbReference type="Google" id="ProtNLM"/>
    </source>
</evidence>
<feature type="transmembrane region" description="Helical" evidence="1">
    <location>
        <begin position="233"/>
        <end position="252"/>
    </location>
</feature>
<dbReference type="AlphaFoldDB" id="A0A0D2FZ27"/>
<organism evidence="2 3">
    <name type="scientific">Phialophora macrospora</name>
    <dbReference type="NCBI Taxonomy" id="1851006"/>
    <lineage>
        <taxon>Eukaryota</taxon>
        <taxon>Fungi</taxon>
        <taxon>Dikarya</taxon>
        <taxon>Ascomycota</taxon>
        <taxon>Pezizomycotina</taxon>
        <taxon>Eurotiomycetes</taxon>
        <taxon>Chaetothyriomycetidae</taxon>
        <taxon>Chaetothyriales</taxon>
        <taxon>Herpotrichiellaceae</taxon>
        <taxon>Phialophora</taxon>
    </lineage>
</organism>
<evidence type="ECO:0000256" key="1">
    <source>
        <dbReference type="SAM" id="Phobius"/>
    </source>
</evidence>
<dbReference type="Gene3D" id="1.10.167.10">
    <property type="entry name" value="Regulator of G-protein Signalling 4, domain 2"/>
    <property type="match status" value="1"/>
</dbReference>
<feature type="transmembrane region" description="Helical" evidence="1">
    <location>
        <begin position="152"/>
        <end position="172"/>
    </location>
</feature>
<feature type="transmembrane region" description="Helical" evidence="1">
    <location>
        <begin position="88"/>
        <end position="107"/>
    </location>
</feature>
<dbReference type="SUPFAM" id="SSF48097">
    <property type="entry name" value="Regulator of G-protein signaling, RGS"/>
    <property type="match status" value="1"/>
</dbReference>
<dbReference type="Proteomes" id="UP000054266">
    <property type="component" value="Unassembled WGS sequence"/>
</dbReference>
<keyword evidence="1" id="KW-0812">Transmembrane</keyword>
<dbReference type="InterPro" id="IPR036305">
    <property type="entry name" value="RGS_sf"/>
</dbReference>
<keyword evidence="3" id="KW-1185">Reference proteome</keyword>
<dbReference type="EMBL" id="KN846957">
    <property type="protein sequence ID" value="KIW71750.1"/>
    <property type="molecule type" value="Genomic_DNA"/>
</dbReference>
<feature type="transmembrane region" description="Helical" evidence="1">
    <location>
        <begin position="22"/>
        <end position="44"/>
    </location>
</feature>
<protein>
    <recommendedName>
        <fullName evidence="4">RGS domain-containing protein</fullName>
    </recommendedName>
</protein>
<feature type="transmembrane region" description="Helical" evidence="1">
    <location>
        <begin position="272"/>
        <end position="293"/>
    </location>
</feature>
<keyword evidence="1" id="KW-0472">Membrane</keyword>
<name>A0A0D2FZ27_9EURO</name>
<evidence type="ECO:0000313" key="3">
    <source>
        <dbReference type="Proteomes" id="UP000054266"/>
    </source>
</evidence>
<dbReference type="STRING" id="5601.A0A0D2FZ27"/>
<reference evidence="2 3" key="1">
    <citation type="submission" date="2015-01" db="EMBL/GenBank/DDBJ databases">
        <title>The Genome Sequence of Capronia semiimmersa CBS27337.</title>
        <authorList>
            <consortium name="The Broad Institute Genomics Platform"/>
            <person name="Cuomo C."/>
            <person name="de Hoog S."/>
            <person name="Gorbushina A."/>
            <person name="Stielow B."/>
            <person name="Teixiera M."/>
            <person name="Abouelleil A."/>
            <person name="Chapman S.B."/>
            <person name="Priest M."/>
            <person name="Young S.K."/>
            <person name="Wortman J."/>
            <person name="Nusbaum C."/>
            <person name="Birren B."/>
        </authorList>
    </citation>
    <scope>NUCLEOTIDE SEQUENCE [LARGE SCALE GENOMIC DNA]</scope>
    <source>
        <strain evidence="2 3">CBS 27337</strain>
    </source>
</reference>
<proteinExistence type="predicted"/>
<feature type="transmembrane region" description="Helical" evidence="1">
    <location>
        <begin position="56"/>
        <end position="76"/>
    </location>
</feature>
<evidence type="ECO:0000313" key="2">
    <source>
        <dbReference type="EMBL" id="KIW71750.1"/>
    </source>
</evidence>